<dbReference type="Pfam" id="PF07885">
    <property type="entry name" value="Ion_trans_2"/>
    <property type="match status" value="1"/>
</dbReference>
<dbReference type="InterPro" id="IPR013099">
    <property type="entry name" value="K_chnl_dom"/>
</dbReference>
<evidence type="ECO:0000256" key="3">
    <source>
        <dbReference type="ARBA" id="ARBA00022692"/>
    </source>
</evidence>
<evidence type="ECO:0000313" key="12">
    <source>
        <dbReference type="Proteomes" id="UP000186309"/>
    </source>
</evidence>
<protein>
    <recommendedName>
        <fullName evidence="10">Potassium channel domain-containing protein</fullName>
    </recommendedName>
</protein>
<feature type="transmembrane region" description="Helical" evidence="9">
    <location>
        <begin position="111"/>
        <end position="133"/>
    </location>
</feature>
<dbReference type="PANTHER" id="PTHR11537:SF254">
    <property type="entry name" value="POTASSIUM VOLTAGE-GATED CHANNEL PROTEIN SHAB"/>
    <property type="match status" value="1"/>
</dbReference>
<evidence type="ECO:0000256" key="4">
    <source>
        <dbReference type="ARBA" id="ARBA00022989"/>
    </source>
</evidence>
<dbReference type="SUPFAM" id="SSF81324">
    <property type="entry name" value="Voltage-gated potassium channels"/>
    <property type="match status" value="1"/>
</dbReference>
<feature type="domain" description="Potassium channel" evidence="10">
    <location>
        <begin position="194"/>
        <end position="244"/>
    </location>
</feature>
<reference evidence="12" key="1">
    <citation type="submission" date="2016-12" db="EMBL/GenBank/DDBJ databases">
        <title>Comparative genomics of four Isosphaeraceae planctomycetes: a common pool of plasmids and glycoside hydrolase genes.</title>
        <authorList>
            <person name="Ivanova A."/>
        </authorList>
    </citation>
    <scope>NUCLEOTIDE SEQUENCE [LARGE SCALE GENOMIC DNA]</scope>
    <source>
        <strain evidence="12">PX4</strain>
    </source>
</reference>
<feature type="transmembrane region" description="Helical" evidence="9">
    <location>
        <begin position="59"/>
        <end position="76"/>
    </location>
</feature>
<evidence type="ECO:0000256" key="1">
    <source>
        <dbReference type="ARBA" id="ARBA00004141"/>
    </source>
</evidence>
<evidence type="ECO:0000256" key="7">
    <source>
        <dbReference type="ARBA" id="ARBA00023303"/>
    </source>
</evidence>
<sequence length="286" mass="31254">MADGPETKSKAEAREPTHHAMEHPRPSLFRLKKMGGRYAWLCAILVLAILTGLPLREAGYGDLFGLLVVAILYSGANAATSAQVRRRHYLMMLTPVVAIDLWIMVFGGSDWLAAVGSLFHVGFLSFTGAKILGHIARQERVTLDTILGGVSVFLLIGVIFGYVFSMVETVFPGSLVQNNMQLRPTANASGQIERRPEAIYFSFITLTTVGYGDIVPARSLSRVLSILEALMGQIFLTTFLAFLVGNYLAQREVERVDETTLEDAVALVASEEAAATFEARDDFIGH</sequence>
<dbReference type="PANTHER" id="PTHR11537">
    <property type="entry name" value="VOLTAGE-GATED POTASSIUM CHANNEL"/>
    <property type="match status" value="1"/>
</dbReference>
<dbReference type="EMBL" id="CP019082">
    <property type="protein sequence ID" value="APW62451.1"/>
    <property type="molecule type" value="Genomic_DNA"/>
</dbReference>
<feature type="transmembrane region" description="Helical" evidence="9">
    <location>
        <begin position="230"/>
        <end position="249"/>
    </location>
</feature>
<evidence type="ECO:0000313" key="11">
    <source>
        <dbReference type="EMBL" id="APW62451.1"/>
    </source>
</evidence>
<feature type="transmembrane region" description="Helical" evidence="9">
    <location>
        <begin position="35"/>
        <end position="53"/>
    </location>
</feature>
<dbReference type="Proteomes" id="UP000186309">
    <property type="component" value="Chromosome"/>
</dbReference>
<keyword evidence="2" id="KW-0813">Transport</keyword>
<evidence type="ECO:0000256" key="9">
    <source>
        <dbReference type="SAM" id="Phobius"/>
    </source>
</evidence>
<feature type="transmembrane region" description="Helical" evidence="9">
    <location>
        <begin position="88"/>
        <end position="105"/>
    </location>
</feature>
<dbReference type="RefSeq" id="WP_076348565.1">
    <property type="nucleotide sequence ID" value="NZ_CP019082.1"/>
</dbReference>
<dbReference type="AlphaFoldDB" id="A0A1U7CU42"/>
<evidence type="ECO:0000256" key="6">
    <source>
        <dbReference type="ARBA" id="ARBA00023136"/>
    </source>
</evidence>
<feature type="region of interest" description="Disordered" evidence="8">
    <location>
        <begin position="1"/>
        <end position="22"/>
    </location>
</feature>
<evidence type="ECO:0000256" key="8">
    <source>
        <dbReference type="SAM" id="MobiDB-lite"/>
    </source>
</evidence>
<feature type="transmembrane region" description="Helical" evidence="9">
    <location>
        <begin position="145"/>
        <end position="164"/>
    </location>
</feature>
<dbReference type="KEGG" id="pbor:BSF38_03997"/>
<dbReference type="InterPro" id="IPR028325">
    <property type="entry name" value="VG_K_chnl"/>
</dbReference>
<dbReference type="GO" id="GO:0001508">
    <property type="term" value="P:action potential"/>
    <property type="evidence" value="ECO:0007669"/>
    <property type="project" value="TreeGrafter"/>
</dbReference>
<keyword evidence="4 9" id="KW-1133">Transmembrane helix</keyword>
<evidence type="ECO:0000256" key="5">
    <source>
        <dbReference type="ARBA" id="ARBA00023065"/>
    </source>
</evidence>
<accession>A0A1U7CU42</accession>
<dbReference type="GO" id="GO:0005249">
    <property type="term" value="F:voltage-gated potassium channel activity"/>
    <property type="evidence" value="ECO:0007669"/>
    <property type="project" value="InterPro"/>
</dbReference>
<organism evidence="11 12">
    <name type="scientific">Paludisphaera borealis</name>
    <dbReference type="NCBI Taxonomy" id="1387353"/>
    <lineage>
        <taxon>Bacteria</taxon>
        <taxon>Pseudomonadati</taxon>
        <taxon>Planctomycetota</taxon>
        <taxon>Planctomycetia</taxon>
        <taxon>Isosphaerales</taxon>
        <taxon>Isosphaeraceae</taxon>
        <taxon>Paludisphaera</taxon>
    </lineage>
</organism>
<evidence type="ECO:0000256" key="2">
    <source>
        <dbReference type="ARBA" id="ARBA00022448"/>
    </source>
</evidence>
<keyword evidence="12" id="KW-1185">Reference proteome</keyword>
<comment type="subcellular location">
    <subcellularLocation>
        <location evidence="1">Membrane</location>
        <topology evidence="1">Multi-pass membrane protein</topology>
    </subcellularLocation>
</comment>
<gene>
    <name evidence="11" type="ORF">BSF38_03997</name>
</gene>
<evidence type="ECO:0000259" key="10">
    <source>
        <dbReference type="Pfam" id="PF07885"/>
    </source>
</evidence>
<name>A0A1U7CU42_9BACT</name>
<keyword evidence="5" id="KW-0406">Ion transport</keyword>
<keyword evidence="6 9" id="KW-0472">Membrane</keyword>
<dbReference type="STRING" id="1387353.BSF38_03997"/>
<keyword evidence="7" id="KW-0407">Ion channel</keyword>
<keyword evidence="3 9" id="KW-0812">Transmembrane</keyword>
<dbReference type="Gene3D" id="1.10.287.70">
    <property type="match status" value="1"/>
</dbReference>
<proteinExistence type="predicted"/>
<dbReference type="GO" id="GO:0008076">
    <property type="term" value="C:voltage-gated potassium channel complex"/>
    <property type="evidence" value="ECO:0007669"/>
    <property type="project" value="InterPro"/>
</dbReference>